<feature type="transmembrane region" description="Helical" evidence="1">
    <location>
        <begin position="21"/>
        <end position="41"/>
    </location>
</feature>
<organism evidence="2 3">
    <name type="scientific">Bacillus mesophilum</name>
    <dbReference type="NCBI Taxonomy" id="1071718"/>
    <lineage>
        <taxon>Bacteria</taxon>
        <taxon>Bacillati</taxon>
        <taxon>Bacillota</taxon>
        <taxon>Bacilli</taxon>
        <taxon>Bacillales</taxon>
        <taxon>Bacillaceae</taxon>
        <taxon>Bacillus</taxon>
    </lineage>
</organism>
<reference evidence="2 3" key="1">
    <citation type="journal article" date="2014" name="Arch. Microbiol.">
        <title>Bacillus mesophilum sp. nov., strain IITR-54T, a novel 4-chlorobiphenyl dechlorinating bacterium.</title>
        <authorList>
            <person name="Manickam N."/>
            <person name="Singh N.K."/>
            <person name="Bajaj A."/>
            <person name="Kumar R.M."/>
            <person name="Kaur G."/>
            <person name="Kaur N."/>
            <person name="Bala M."/>
            <person name="Kumar A."/>
            <person name="Mayilraj S."/>
        </authorList>
    </citation>
    <scope>NUCLEOTIDE SEQUENCE [LARGE SCALE GENOMIC DNA]</scope>
    <source>
        <strain evidence="2 3">IITR-54</strain>
    </source>
</reference>
<keyword evidence="1" id="KW-0812">Transmembrane</keyword>
<keyword evidence="2" id="KW-0946">Virion</keyword>
<keyword evidence="1" id="KW-0472">Membrane</keyword>
<gene>
    <name evidence="2" type="ORF">F7732_15150</name>
</gene>
<dbReference type="EMBL" id="WBOT01000004">
    <property type="protein sequence ID" value="KAB2331995.1"/>
    <property type="molecule type" value="Genomic_DNA"/>
</dbReference>
<comment type="caution">
    <text evidence="2">The sequence shown here is derived from an EMBL/GenBank/DDBJ whole genome shotgun (WGS) entry which is preliminary data.</text>
</comment>
<evidence type="ECO:0000313" key="3">
    <source>
        <dbReference type="Proteomes" id="UP000441354"/>
    </source>
</evidence>
<dbReference type="AlphaFoldDB" id="A0A7V7UUU3"/>
<sequence>MYGRRPYGFGYGGFGRRPFGYGFGVPFLGGFVGGLAAGALLTPGFGYGGYPGYRPFYPPYYYY</sequence>
<evidence type="ECO:0000256" key="1">
    <source>
        <dbReference type="SAM" id="Phobius"/>
    </source>
</evidence>
<dbReference type="RefSeq" id="WP_151574850.1">
    <property type="nucleotide sequence ID" value="NZ_WBOT01000004.1"/>
</dbReference>
<proteinExistence type="predicted"/>
<accession>A0A7V7UUU3</accession>
<keyword evidence="3" id="KW-1185">Reference proteome</keyword>
<name>A0A7V7UUU3_9BACI</name>
<keyword evidence="1" id="KW-1133">Transmembrane helix</keyword>
<keyword evidence="2" id="KW-0167">Capsid protein</keyword>
<dbReference type="Proteomes" id="UP000441354">
    <property type="component" value="Unassembled WGS sequence"/>
</dbReference>
<protein>
    <submittedName>
        <fullName evidence="2">Spore coat protein</fullName>
    </submittedName>
</protein>
<evidence type="ECO:0000313" key="2">
    <source>
        <dbReference type="EMBL" id="KAB2331995.1"/>
    </source>
</evidence>